<dbReference type="KEGG" id="osu:NT6N_25920"/>
<dbReference type="AlphaFoldDB" id="A0AAT9FN57"/>
<feature type="domain" description="SnoaL-like" evidence="1">
    <location>
        <begin position="12"/>
        <end position="106"/>
    </location>
</feature>
<dbReference type="SUPFAM" id="SSF54427">
    <property type="entry name" value="NTF2-like"/>
    <property type="match status" value="1"/>
</dbReference>
<organism evidence="2">
    <name type="scientific">Oceaniferula spumae</name>
    <dbReference type="NCBI Taxonomy" id="2979115"/>
    <lineage>
        <taxon>Bacteria</taxon>
        <taxon>Pseudomonadati</taxon>
        <taxon>Verrucomicrobiota</taxon>
        <taxon>Verrucomicrobiia</taxon>
        <taxon>Verrucomicrobiales</taxon>
        <taxon>Verrucomicrobiaceae</taxon>
        <taxon>Oceaniferula</taxon>
    </lineage>
</organism>
<dbReference type="InterPro" id="IPR032710">
    <property type="entry name" value="NTF2-like_dom_sf"/>
</dbReference>
<protein>
    <recommendedName>
        <fullName evidence="1">SnoaL-like domain-containing protein</fullName>
    </recommendedName>
</protein>
<dbReference type="EMBL" id="AP026866">
    <property type="protein sequence ID" value="BDS07552.1"/>
    <property type="molecule type" value="Genomic_DNA"/>
</dbReference>
<evidence type="ECO:0000313" key="2">
    <source>
        <dbReference type="EMBL" id="BDS07552.1"/>
    </source>
</evidence>
<name>A0AAT9FN57_9BACT</name>
<reference evidence="2" key="1">
    <citation type="submission" date="2024-07" db="EMBL/GenBank/DDBJ databases">
        <title>Complete genome sequence of Verrucomicrobiaceae bacterium NT6N.</title>
        <authorList>
            <person name="Huang C."/>
            <person name="Takami H."/>
            <person name="Hamasaki K."/>
        </authorList>
    </citation>
    <scope>NUCLEOTIDE SEQUENCE</scope>
    <source>
        <strain evidence="2">NT6N</strain>
    </source>
</reference>
<evidence type="ECO:0000259" key="1">
    <source>
        <dbReference type="Pfam" id="PF12680"/>
    </source>
</evidence>
<gene>
    <name evidence="2" type="ORF">NT6N_25920</name>
</gene>
<dbReference type="Pfam" id="PF12680">
    <property type="entry name" value="SnoaL_2"/>
    <property type="match status" value="1"/>
</dbReference>
<sequence length="113" mass="13171">MKSKIEALAKKQLSAYNDHDLEAFVNCYHKEVVVLDADDKVKSQGREAFKKNYEAMFARGNFGATVERRLVLGEHCVDFEHWFRFVQGEEKRGTVLVRYKLRDDLIGTVQFLK</sequence>
<accession>A0AAT9FN57</accession>
<dbReference type="InterPro" id="IPR037401">
    <property type="entry name" value="SnoaL-like"/>
</dbReference>
<dbReference type="Gene3D" id="3.10.450.50">
    <property type="match status" value="1"/>
</dbReference>
<proteinExistence type="predicted"/>